<feature type="compositionally biased region" description="Polar residues" evidence="1">
    <location>
        <begin position="178"/>
        <end position="201"/>
    </location>
</feature>
<proteinExistence type="predicted"/>
<feature type="compositionally biased region" description="Low complexity" evidence="1">
    <location>
        <begin position="53"/>
        <end position="68"/>
    </location>
</feature>
<protein>
    <submittedName>
        <fullName evidence="2">Unplaced genomic scaffold GYMLUscaffold_50, whole genome shotgun sequence</fullName>
    </submittedName>
</protein>
<evidence type="ECO:0000313" key="3">
    <source>
        <dbReference type="Proteomes" id="UP000053593"/>
    </source>
</evidence>
<dbReference type="Proteomes" id="UP000053593">
    <property type="component" value="Unassembled WGS sequence"/>
</dbReference>
<organism evidence="2 3">
    <name type="scientific">Collybiopsis luxurians FD-317 M1</name>
    <dbReference type="NCBI Taxonomy" id="944289"/>
    <lineage>
        <taxon>Eukaryota</taxon>
        <taxon>Fungi</taxon>
        <taxon>Dikarya</taxon>
        <taxon>Basidiomycota</taxon>
        <taxon>Agaricomycotina</taxon>
        <taxon>Agaricomycetes</taxon>
        <taxon>Agaricomycetidae</taxon>
        <taxon>Agaricales</taxon>
        <taxon>Marasmiineae</taxon>
        <taxon>Omphalotaceae</taxon>
        <taxon>Collybiopsis</taxon>
        <taxon>Collybiopsis luxurians</taxon>
    </lineage>
</organism>
<name>A0A0D0CE65_9AGAR</name>
<dbReference type="HOGENOM" id="CLU_1094400_0_0_1"/>
<reference evidence="2 3" key="1">
    <citation type="submission" date="2014-04" db="EMBL/GenBank/DDBJ databases">
        <title>Evolutionary Origins and Diversification of the Mycorrhizal Mutualists.</title>
        <authorList>
            <consortium name="DOE Joint Genome Institute"/>
            <consortium name="Mycorrhizal Genomics Consortium"/>
            <person name="Kohler A."/>
            <person name="Kuo A."/>
            <person name="Nagy L.G."/>
            <person name="Floudas D."/>
            <person name="Copeland A."/>
            <person name="Barry K.W."/>
            <person name="Cichocki N."/>
            <person name="Veneault-Fourrey C."/>
            <person name="LaButti K."/>
            <person name="Lindquist E.A."/>
            <person name="Lipzen A."/>
            <person name="Lundell T."/>
            <person name="Morin E."/>
            <person name="Murat C."/>
            <person name="Riley R."/>
            <person name="Ohm R."/>
            <person name="Sun H."/>
            <person name="Tunlid A."/>
            <person name="Henrissat B."/>
            <person name="Grigoriev I.V."/>
            <person name="Hibbett D.S."/>
            <person name="Martin F."/>
        </authorList>
    </citation>
    <scope>NUCLEOTIDE SEQUENCE [LARGE SCALE GENOMIC DNA]</scope>
    <source>
        <strain evidence="2 3">FD-317 M1</strain>
    </source>
</reference>
<dbReference type="OrthoDB" id="6270329at2759"/>
<accession>A0A0D0CE65</accession>
<dbReference type="AlphaFoldDB" id="A0A0D0CE65"/>
<gene>
    <name evidence="2" type="ORF">GYMLUDRAFT_47123</name>
</gene>
<evidence type="ECO:0000256" key="1">
    <source>
        <dbReference type="SAM" id="MobiDB-lite"/>
    </source>
</evidence>
<evidence type="ECO:0000313" key="2">
    <source>
        <dbReference type="EMBL" id="KIK56352.1"/>
    </source>
</evidence>
<keyword evidence="3" id="KW-1185">Reference proteome</keyword>
<feature type="region of interest" description="Disordered" evidence="1">
    <location>
        <begin position="47"/>
        <end position="68"/>
    </location>
</feature>
<feature type="region of interest" description="Disordered" evidence="1">
    <location>
        <begin position="160"/>
        <end position="254"/>
    </location>
</feature>
<sequence>MIPTSIVQPCPTCRSLYSIAHVDSELLPTSVRAHLFPSIRKLYLEEPNSDTKSPSSSSLSAPSSSLPRLSQSEVVSECGRLSAENQTLRMNCAVWQKRAEIHAAATLGLMNLARMAKAYSTQLKLEKEDLQRQCNLLKRKLEVEESFASFAPVVPSSKIAKSAPDALPHPSSRHGETLRTSGTTQQQPRASSAQNTHSKSIQLIPAVPPERDLPPSLKRRKTDSCAPGLLACGSEENQSHSPRRSLRKRKELMS</sequence>
<feature type="compositionally biased region" description="Basic residues" evidence="1">
    <location>
        <begin position="241"/>
        <end position="254"/>
    </location>
</feature>
<dbReference type="EMBL" id="KN834798">
    <property type="protein sequence ID" value="KIK56352.1"/>
    <property type="molecule type" value="Genomic_DNA"/>
</dbReference>